<evidence type="ECO:0000256" key="3">
    <source>
        <dbReference type="ARBA" id="ARBA00017650"/>
    </source>
</evidence>
<evidence type="ECO:0000256" key="2">
    <source>
        <dbReference type="ARBA" id="ARBA00006484"/>
    </source>
</evidence>
<evidence type="ECO:0000256" key="4">
    <source>
        <dbReference type="ARBA" id="ARBA00022857"/>
    </source>
</evidence>
<dbReference type="NCBIfam" id="NF009466">
    <property type="entry name" value="PRK12826.1-2"/>
    <property type="match status" value="1"/>
</dbReference>
<dbReference type="PRINTS" id="PR00081">
    <property type="entry name" value="GDHRDH"/>
</dbReference>
<gene>
    <name evidence="9" type="ORF">B7Y86_15885</name>
</gene>
<dbReference type="InterPro" id="IPR002347">
    <property type="entry name" value="SDR_fam"/>
</dbReference>
<sequence length="252" mass="25920">MSEPSRVALVTGAARGIGAAIAERLARDGCDVAVLDLQTQACADTVQRIQALGRRAIAVAVDVSDEASVEVAVEAAEAALGPPAVLVNNAGVLREKTLARMTLDDWQVVQDVNLRGAFLMCRAVQPAMRRQGHGRIVNLSSIAALGAYGQANYAAAKAGLIGLTKTLALEMGKSGITANVVAPGFVVTPMTTAVAERLGVTFEAMVADIVRDIPAGRPGQPEDVANAVSFFADARSGFVSGQVLFVAGGPRG</sequence>
<dbReference type="FunFam" id="3.40.50.720:FF:000115">
    <property type="entry name" value="3-oxoacyl-[acyl-carrier-protein] reductase FabG"/>
    <property type="match status" value="1"/>
</dbReference>
<evidence type="ECO:0000256" key="7">
    <source>
        <dbReference type="ARBA" id="ARBA00048508"/>
    </source>
</evidence>
<keyword evidence="5" id="KW-0560">Oxidoreductase</keyword>
<comment type="similarity">
    <text evidence="2">Belongs to the short-chain dehydrogenases/reductases (SDR) family.</text>
</comment>
<evidence type="ECO:0000313" key="10">
    <source>
        <dbReference type="Proteomes" id="UP000216147"/>
    </source>
</evidence>
<dbReference type="Proteomes" id="UP000216147">
    <property type="component" value="Unassembled WGS sequence"/>
</dbReference>
<dbReference type="PRINTS" id="PR00080">
    <property type="entry name" value="SDRFAMILY"/>
</dbReference>
<dbReference type="Pfam" id="PF13561">
    <property type="entry name" value="adh_short_C2"/>
    <property type="match status" value="1"/>
</dbReference>
<reference evidence="9 10" key="1">
    <citation type="submission" date="2017-03" db="EMBL/GenBank/DDBJ databases">
        <title>Lifting the veil on microbial sulfur biogeochemistry in mining wastewaters.</title>
        <authorList>
            <person name="Kantor R.S."/>
            <person name="Colenbrander Nelson T."/>
            <person name="Marshall S."/>
            <person name="Bennett D."/>
            <person name="Apte S."/>
            <person name="Camacho D."/>
            <person name="Thomas B.C."/>
            <person name="Warren L.A."/>
            <person name="Banfield J.F."/>
        </authorList>
    </citation>
    <scope>NUCLEOTIDE SEQUENCE [LARGE SCALE GENOMIC DNA]</scope>
    <source>
        <strain evidence="9">32-68-21</strain>
    </source>
</reference>
<feature type="domain" description="Ketoreductase" evidence="8">
    <location>
        <begin position="6"/>
        <end position="184"/>
    </location>
</feature>
<dbReference type="InterPro" id="IPR036291">
    <property type="entry name" value="NAD(P)-bd_dom_sf"/>
</dbReference>
<dbReference type="GO" id="GO:0030497">
    <property type="term" value="P:fatty acid elongation"/>
    <property type="evidence" value="ECO:0007669"/>
    <property type="project" value="TreeGrafter"/>
</dbReference>
<accession>A0A258HDG2</accession>
<comment type="catalytic activity">
    <reaction evidence="7">
        <text>a (3R)-hydroxyacyl-[ACP] + NADP(+) = a 3-oxoacyl-[ACP] + NADPH + H(+)</text>
        <dbReference type="Rhea" id="RHEA:17397"/>
        <dbReference type="Rhea" id="RHEA-COMP:9916"/>
        <dbReference type="Rhea" id="RHEA-COMP:9945"/>
        <dbReference type="ChEBI" id="CHEBI:15378"/>
        <dbReference type="ChEBI" id="CHEBI:57783"/>
        <dbReference type="ChEBI" id="CHEBI:58349"/>
        <dbReference type="ChEBI" id="CHEBI:78776"/>
        <dbReference type="ChEBI" id="CHEBI:78827"/>
        <dbReference type="EC" id="1.1.1.100"/>
    </reaction>
</comment>
<comment type="caution">
    <text evidence="9">The sequence shown here is derived from an EMBL/GenBank/DDBJ whole genome shotgun (WGS) entry which is preliminary data.</text>
</comment>
<dbReference type="PANTHER" id="PTHR42760">
    <property type="entry name" value="SHORT-CHAIN DEHYDROGENASES/REDUCTASES FAMILY MEMBER"/>
    <property type="match status" value="1"/>
</dbReference>
<organism evidence="9 10">
    <name type="scientific">Brevundimonas subvibrioides</name>
    <dbReference type="NCBI Taxonomy" id="74313"/>
    <lineage>
        <taxon>Bacteria</taxon>
        <taxon>Pseudomonadati</taxon>
        <taxon>Pseudomonadota</taxon>
        <taxon>Alphaproteobacteria</taxon>
        <taxon>Caulobacterales</taxon>
        <taxon>Caulobacteraceae</taxon>
        <taxon>Brevundimonas</taxon>
    </lineage>
</organism>
<evidence type="ECO:0000256" key="5">
    <source>
        <dbReference type="ARBA" id="ARBA00023002"/>
    </source>
</evidence>
<evidence type="ECO:0000313" key="9">
    <source>
        <dbReference type="EMBL" id="OYX54667.1"/>
    </source>
</evidence>
<dbReference type="Gene3D" id="3.40.50.720">
    <property type="entry name" value="NAD(P)-binding Rossmann-like Domain"/>
    <property type="match status" value="1"/>
</dbReference>
<dbReference type="EMBL" id="NCEQ01000023">
    <property type="protein sequence ID" value="OYX54667.1"/>
    <property type="molecule type" value="Genomic_DNA"/>
</dbReference>
<dbReference type="AlphaFoldDB" id="A0A258HDG2"/>
<evidence type="ECO:0000256" key="6">
    <source>
        <dbReference type="ARBA" id="ARBA00029899"/>
    </source>
</evidence>
<keyword evidence="4" id="KW-0521">NADP</keyword>
<dbReference type="PROSITE" id="PS00061">
    <property type="entry name" value="ADH_SHORT"/>
    <property type="match status" value="1"/>
</dbReference>
<dbReference type="PANTHER" id="PTHR42760:SF40">
    <property type="entry name" value="3-OXOACYL-[ACYL-CARRIER-PROTEIN] REDUCTASE, CHLOROPLASTIC"/>
    <property type="match status" value="1"/>
</dbReference>
<dbReference type="SMART" id="SM00822">
    <property type="entry name" value="PKS_KR"/>
    <property type="match status" value="1"/>
</dbReference>
<dbReference type="InterPro" id="IPR020904">
    <property type="entry name" value="Sc_DH/Rdtase_CS"/>
</dbReference>
<protein>
    <recommendedName>
        <fullName evidence="3">3-oxoacyl-[acyl-carrier-protein] reductase FabG</fullName>
    </recommendedName>
    <alternativeName>
        <fullName evidence="6">Beta-ketoacyl-ACP reductase</fullName>
    </alternativeName>
</protein>
<name>A0A258HDG2_9CAUL</name>
<dbReference type="SUPFAM" id="SSF51735">
    <property type="entry name" value="NAD(P)-binding Rossmann-fold domains"/>
    <property type="match status" value="1"/>
</dbReference>
<dbReference type="InterPro" id="IPR057326">
    <property type="entry name" value="KR_dom"/>
</dbReference>
<evidence type="ECO:0000259" key="8">
    <source>
        <dbReference type="SMART" id="SM00822"/>
    </source>
</evidence>
<dbReference type="GO" id="GO:0004316">
    <property type="term" value="F:3-oxoacyl-[acyl-carrier-protein] reductase (NADPH) activity"/>
    <property type="evidence" value="ECO:0007669"/>
    <property type="project" value="UniProtKB-EC"/>
</dbReference>
<evidence type="ECO:0000256" key="1">
    <source>
        <dbReference type="ARBA" id="ARBA00002607"/>
    </source>
</evidence>
<proteinExistence type="inferred from homology"/>
<comment type="function">
    <text evidence="1">Catalyzes the NADPH-dependent reduction of beta-ketoacyl-ACP substrates to beta-hydroxyacyl-ACP products, the first reductive step in the elongation cycle of fatty acid biosynthesis.</text>
</comment>